<sequence length="860" mass="94491">MTRFRAYVSDSEDESLSEDPSEHAQDAGSEAGSSANQHDVPSKLATAESDAETDHQGNATDEDLPRAASASPPPPNGKPADPTLVPWARDIGVDRQRMHVMQTSLFRVPEEEEALKSISQPNLRPSAKRLNLPTGATRKHGRDSDGEGVRADSRTRSSFAQNIEPAPFRPSRKYARVESSASAFTGHEEVFIDSGLSQGRSFRVGWGPGGQLVHLGKICGVRGSSSSTANSSVVNITSIPLLASSAKDASDSASKLLSHNLSHTTIQPDAEGIPWANPSRSLNFASFASLFSQNDRSHEALLFRLGQALFDPVELRLSDSISVDIRNRVLSLRRKTALSKWLQDAVAASVERDLAENTAGEYGWAKAVFALLTGNQVEKSCDAATDAGNVKLATLLSQAGGDGEFKEDLKAQLKLWREQRIDVHVDESVRKVYALLAGIVDVLEGSKGTGLERCPDTHITKDLDWKRVFGLHLWFSQPLDATIASVFEAYDEARKADAHNVAQPVPWYREQGVDARSPWKLPAGAEQPDALFSLVRLFADPACSLSAVLTPLSFSPSPSDYRLPWHLYILMSRCLRMRDLADRGDVDERFDETEEEPEVEGHSPSADLLANSYAIQLEQAGMLQEAVFVLLHLEGSAGRKRTIKETLSRNAPRLDEWMTRGLVGSLKIPMAWVDEAKATHALSNGRVFQAYELYLSAGLYNAAHDLAVLELAPDAVIHRDLELLKELFERFAGRGVDDWHARGKVFLDYAHAMARMPELREYLDDADARPSDELGAEVEELTRSVPKMIALLPGVLRDRSDIRHSAALAEMIAGLTLRLDRLRPLALGTHLRAAMVGEATKLHHIRATAYEKFLRTIEVV</sequence>
<dbReference type="OrthoDB" id="3797628at2759"/>
<organism evidence="3 4">
    <name type="scientific">Phlebiopsis gigantea (strain 11061_1 CR5-6)</name>
    <name type="common">White-rot fungus</name>
    <name type="synonym">Peniophora gigantea</name>
    <dbReference type="NCBI Taxonomy" id="745531"/>
    <lineage>
        <taxon>Eukaryota</taxon>
        <taxon>Fungi</taxon>
        <taxon>Dikarya</taxon>
        <taxon>Basidiomycota</taxon>
        <taxon>Agaricomycotina</taxon>
        <taxon>Agaricomycetes</taxon>
        <taxon>Polyporales</taxon>
        <taxon>Phanerochaetaceae</taxon>
        <taxon>Phlebiopsis</taxon>
    </lineage>
</organism>
<dbReference type="InterPro" id="IPR021967">
    <property type="entry name" value="Nup98_C"/>
</dbReference>
<feature type="region of interest" description="Disordered" evidence="1">
    <location>
        <begin position="116"/>
        <end position="171"/>
    </location>
</feature>
<feature type="compositionally biased region" description="Acidic residues" evidence="1">
    <location>
        <begin position="10"/>
        <end position="19"/>
    </location>
</feature>
<keyword evidence="4" id="KW-1185">Reference proteome</keyword>
<dbReference type="HOGENOM" id="CLU_007424_0_0_1"/>
<name>A0A0C3PG98_PHLG1</name>
<dbReference type="EMBL" id="KN840564">
    <property type="protein sequence ID" value="KIP04733.1"/>
    <property type="molecule type" value="Genomic_DNA"/>
</dbReference>
<dbReference type="Pfam" id="PF12110">
    <property type="entry name" value="Nup96"/>
    <property type="match status" value="1"/>
</dbReference>
<evidence type="ECO:0000313" key="3">
    <source>
        <dbReference type="EMBL" id="KIP04733.1"/>
    </source>
</evidence>
<feature type="region of interest" description="Disordered" evidence="1">
    <location>
        <begin position="1"/>
        <end position="85"/>
    </location>
</feature>
<dbReference type="Proteomes" id="UP000053257">
    <property type="component" value="Unassembled WGS sequence"/>
</dbReference>
<proteinExistence type="predicted"/>
<protein>
    <recommendedName>
        <fullName evidence="2">Nuclear pore complex protein NUP96 C-terminal domain-containing protein</fullName>
    </recommendedName>
</protein>
<evidence type="ECO:0000313" key="4">
    <source>
        <dbReference type="Proteomes" id="UP000053257"/>
    </source>
</evidence>
<reference evidence="3 4" key="1">
    <citation type="journal article" date="2014" name="PLoS Genet.">
        <title>Analysis of the Phlebiopsis gigantea genome, transcriptome and secretome provides insight into its pioneer colonization strategies of wood.</title>
        <authorList>
            <person name="Hori C."/>
            <person name="Ishida T."/>
            <person name="Igarashi K."/>
            <person name="Samejima M."/>
            <person name="Suzuki H."/>
            <person name="Master E."/>
            <person name="Ferreira P."/>
            <person name="Ruiz-Duenas F.J."/>
            <person name="Held B."/>
            <person name="Canessa P."/>
            <person name="Larrondo L.F."/>
            <person name="Schmoll M."/>
            <person name="Druzhinina I.S."/>
            <person name="Kubicek C.P."/>
            <person name="Gaskell J.A."/>
            <person name="Kersten P."/>
            <person name="St John F."/>
            <person name="Glasner J."/>
            <person name="Sabat G."/>
            <person name="Splinter BonDurant S."/>
            <person name="Syed K."/>
            <person name="Yadav J."/>
            <person name="Mgbeahuruike A.C."/>
            <person name="Kovalchuk A."/>
            <person name="Asiegbu F.O."/>
            <person name="Lackner G."/>
            <person name="Hoffmeister D."/>
            <person name="Rencoret J."/>
            <person name="Gutierrez A."/>
            <person name="Sun H."/>
            <person name="Lindquist E."/>
            <person name="Barry K."/>
            <person name="Riley R."/>
            <person name="Grigoriev I.V."/>
            <person name="Henrissat B."/>
            <person name="Kues U."/>
            <person name="Berka R.M."/>
            <person name="Martinez A.T."/>
            <person name="Covert S.F."/>
            <person name="Blanchette R.A."/>
            <person name="Cullen D."/>
        </authorList>
    </citation>
    <scope>NUCLEOTIDE SEQUENCE [LARGE SCALE GENOMIC DNA]</scope>
    <source>
        <strain evidence="3 4">11061_1 CR5-6</strain>
    </source>
</reference>
<feature type="domain" description="Nuclear pore complex protein NUP96 C-terminal" evidence="2">
    <location>
        <begin position="367"/>
        <end position="680"/>
    </location>
</feature>
<feature type="compositionally biased region" description="Basic and acidic residues" evidence="1">
    <location>
        <begin position="142"/>
        <end position="155"/>
    </location>
</feature>
<gene>
    <name evidence="3" type="ORF">PHLGIDRAFT_129320</name>
</gene>
<evidence type="ECO:0000259" key="2">
    <source>
        <dbReference type="Pfam" id="PF12110"/>
    </source>
</evidence>
<dbReference type="STRING" id="745531.A0A0C3PG98"/>
<dbReference type="AlphaFoldDB" id="A0A0C3PG98"/>
<accession>A0A0C3PG98</accession>
<dbReference type="Gene3D" id="1.25.40.690">
    <property type="match status" value="1"/>
</dbReference>
<evidence type="ECO:0000256" key="1">
    <source>
        <dbReference type="SAM" id="MobiDB-lite"/>
    </source>
</evidence>